<dbReference type="PROSITE" id="PS51464">
    <property type="entry name" value="SIS"/>
    <property type="match status" value="1"/>
</dbReference>
<evidence type="ECO:0000256" key="2">
    <source>
        <dbReference type="ARBA" id="ARBA00023125"/>
    </source>
</evidence>
<dbReference type="InterPro" id="IPR046348">
    <property type="entry name" value="SIS_dom_sf"/>
</dbReference>
<dbReference type="AlphaFoldDB" id="A0A7W3JBI9"/>
<dbReference type="InterPro" id="IPR047640">
    <property type="entry name" value="RpiR-like"/>
</dbReference>
<evidence type="ECO:0000259" key="5">
    <source>
        <dbReference type="PROSITE" id="PS51464"/>
    </source>
</evidence>
<evidence type="ECO:0000313" key="7">
    <source>
        <dbReference type="Proteomes" id="UP000540568"/>
    </source>
</evidence>
<feature type="domain" description="SIS" evidence="5">
    <location>
        <begin position="129"/>
        <end position="269"/>
    </location>
</feature>
<dbReference type="GO" id="GO:0003700">
    <property type="term" value="F:DNA-binding transcription factor activity"/>
    <property type="evidence" value="ECO:0007669"/>
    <property type="project" value="InterPro"/>
</dbReference>
<dbReference type="GO" id="GO:0097367">
    <property type="term" value="F:carbohydrate derivative binding"/>
    <property type="evidence" value="ECO:0007669"/>
    <property type="project" value="InterPro"/>
</dbReference>
<keyword evidence="3" id="KW-0804">Transcription</keyword>
<proteinExistence type="predicted"/>
<accession>A0A7W3JBI9</accession>
<dbReference type="PROSITE" id="PS51071">
    <property type="entry name" value="HTH_RPIR"/>
    <property type="match status" value="1"/>
</dbReference>
<sequence>MTGDVLVRLRRALPTLRPAEARVAQTVLDDPNTVVQSTITELAGHADTSQATVVRFCRAVGYAGYPEFRIDLAQATSRREVEMERSGIAEGEINQTDDIEAVVSKIAFHEARTIEETARMIDTDAIERVATAISEAKRVDVYGVGSSNLAAADLAMKLQRIGVFVFSSPDPHQQLASSALLEPGNVAVAVSHSGQTRETNQALEIARKRGALTAAITNFPDAPIGLVSDVVLATTARETQFRVGAMSSRIAQLTVVDYLFVRVAQRTYDRSSIAIKATYDAVRDQRLDFGSTKVERPAAPAAPVS</sequence>
<name>A0A7W3JBI9_9MICO</name>
<gene>
    <name evidence="6" type="ORF">FHX71_003761</name>
</gene>
<dbReference type="InterPro" id="IPR000281">
    <property type="entry name" value="HTH_RpiR"/>
</dbReference>
<dbReference type="Gene3D" id="1.10.10.10">
    <property type="entry name" value="Winged helix-like DNA-binding domain superfamily/Winged helix DNA-binding domain"/>
    <property type="match status" value="1"/>
</dbReference>
<evidence type="ECO:0000313" key="6">
    <source>
        <dbReference type="EMBL" id="MBA8809785.1"/>
    </source>
</evidence>
<dbReference type="InterPro" id="IPR009057">
    <property type="entry name" value="Homeodomain-like_sf"/>
</dbReference>
<dbReference type="Gene3D" id="3.40.50.10490">
    <property type="entry name" value="Glucose-6-phosphate isomerase like protein, domain 1"/>
    <property type="match status" value="1"/>
</dbReference>
<keyword evidence="1" id="KW-0805">Transcription regulation</keyword>
<dbReference type="InterPro" id="IPR001347">
    <property type="entry name" value="SIS_dom"/>
</dbReference>
<dbReference type="RefSeq" id="WP_182619005.1">
    <property type="nucleotide sequence ID" value="NZ_JACGWV010000002.1"/>
</dbReference>
<reference evidence="6 7" key="1">
    <citation type="submission" date="2020-07" db="EMBL/GenBank/DDBJ databases">
        <title>Sequencing the genomes of 1000 actinobacteria strains.</title>
        <authorList>
            <person name="Klenk H.-P."/>
        </authorList>
    </citation>
    <scope>NUCLEOTIDE SEQUENCE [LARGE SCALE GENOMIC DNA]</scope>
    <source>
        <strain evidence="6 7">DSM 44121</strain>
    </source>
</reference>
<dbReference type="SUPFAM" id="SSF46689">
    <property type="entry name" value="Homeodomain-like"/>
    <property type="match status" value="1"/>
</dbReference>
<dbReference type="GO" id="GO:1901135">
    <property type="term" value="P:carbohydrate derivative metabolic process"/>
    <property type="evidence" value="ECO:0007669"/>
    <property type="project" value="InterPro"/>
</dbReference>
<dbReference type="GO" id="GO:0003677">
    <property type="term" value="F:DNA binding"/>
    <property type="evidence" value="ECO:0007669"/>
    <property type="project" value="UniProtKB-KW"/>
</dbReference>
<keyword evidence="2 6" id="KW-0238">DNA-binding</keyword>
<dbReference type="EMBL" id="JACGWV010000002">
    <property type="protein sequence ID" value="MBA8809785.1"/>
    <property type="molecule type" value="Genomic_DNA"/>
</dbReference>
<dbReference type="SUPFAM" id="SSF53697">
    <property type="entry name" value="SIS domain"/>
    <property type="match status" value="1"/>
</dbReference>
<comment type="caution">
    <text evidence="6">The sequence shown here is derived from an EMBL/GenBank/DDBJ whole genome shotgun (WGS) entry which is preliminary data.</text>
</comment>
<evidence type="ECO:0000259" key="4">
    <source>
        <dbReference type="PROSITE" id="PS51071"/>
    </source>
</evidence>
<protein>
    <submittedName>
        <fullName evidence="6">DNA-binding MurR/RpiR family transcriptional regulator</fullName>
    </submittedName>
</protein>
<evidence type="ECO:0000256" key="3">
    <source>
        <dbReference type="ARBA" id="ARBA00023163"/>
    </source>
</evidence>
<organism evidence="6 7">
    <name type="scientific">Promicromonospora sukumoe</name>
    <dbReference type="NCBI Taxonomy" id="88382"/>
    <lineage>
        <taxon>Bacteria</taxon>
        <taxon>Bacillati</taxon>
        <taxon>Actinomycetota</taxon>
        <taxon>Actinomycetes</taxon>
        <taxon>Micrococcales</taxon>
        <taxon>Promicromonosporaceae</taxon>
        <taxon>Promicromonospora</taxon>
    </lineage>
</organism>
<dbReference type="CDD" id="cd05013">
    <property type="entry name" value="SIS_RpiR"/>
    <property type="match status" value="1"/>
</dbReference>
<evidence type="ECO:0000256" key="1">
    <source>
        <dbReference type="ARBA" id="ARBA00023015"/>
    </source>
</evidence>
<dbReference type="Pfam" id="PF01418">
    <property type="entry name" value="HTH_6"/>
    <property type="match status" value="1"/>
</dbReference>
<dbReference type="PANTHER" id="PTHR30514">
    <property type="entry name" value="GLUCOKINASE"/>
    <property type="match status" value="1"/>
</dbReference>
<dbReference type="InterPro" id="IPR036388">
    <property type="entry name" value="WH-like_DNA-bd_sf"/>
</dbReference>
<dbReference type="PANTHER" id="PTHR30514:SF1">
    <property type="entry name" value="HTH-TYPE TRANSCRIPTIONAL REGULATOR HEXR-RELATED"/>
    <property type="match status" value="1"/>
</dbReference>
<dbReference type="InterPro" id="IPR035472">
    <property type="entry name" value="RpiR-like_SIS"/>
</dbReference>
<keyword evidence="7" id="KW-1185">Reference proteome</keyword>
<feature type="domain" description="HTH rpiR-type" evidence="4">
    <location>
        <begin position="3"/>
        <end position="79"/>
    </location>
</feature>
<dbReference type="Proteomes" id="UP000540568">
    <property type="component" value="Unassembled WGS sequence"/>
</dbReference>
<dbReference type="Pfam" id="PF01380">
    <property type="entry name" value="SIS"/>
    <property type="match status" value="1"/>
</dbReference>